<feature type="region of interest" description="Disordered" evidence="1">
    <location>
        <begin position="1"/>
        <end position="37"/>
    </location>
</feature>
<name>A0A164TJL0_9CRUS</name>
<evidence type="ECO:0000256" key="1">
    <source>
        <dbReference type="SAM" id="MobiDB-lite"/>
    </source>
</evidence>
<gene>
    <name evidence="2" type="ORF">APZ42_025003</name>
</gene>
<protein>
    <submittedName>
        <fullName evidence="2">Uncharacterized protein</fullName>
    </submittedName>
</protein>
<dbReference type="PANTHER" id="PTHR46704">
    <property type="entry name" value="CXC DOMAIN-CONTAINING PROTEIN-RELATED"/>
    <property type="match status" value="1"/>
</dbReference>
<feature type="compositionally biased region" description="Basic and acidic residues" evidence="1">
    <location>
        <begin position="13"/>
        <end position="22"/>
    </location>
</feature>
<dbReference type="PANTHER" id="PTHR46704:SF9">
    <property type="entry name" value="BHLH DOMAIN-CONTAINING PROTEIN"/>
    <property type="match status" value="1"/>
</dbReference>
<feature type="compositionally biased region" description="Acidic residues" evidence="1">
    <location>
        <begin position="434"/>
        <end position="446"/>
    </location>
</feature>
<proteinExistence type="predicted"/>
<feature type="compositionally biased region" description="Acidic residues" evidence="1">
    <location>
        <begin position="454"/>
        <end position="464"/>
    </location>
</feature>
<dbReference type="OrthoDB" id="7699677at2759"/>
<keyword evidence="3" id="KW-1185">Reference proteome</keyword>
<accession>A0A164TJL0</accession>
<evidence type="ECO:0000313" key="3">
    <source>
        <dbReference type="Proteomes" id="UP000076858"/>
    </source>
</evidence>
<sequence>MFRGSSLFHKTHNKTESDELLSRRSQGGKKRPDGKIQQARMERVMMGRSLAIALDKKVDMALVLTSPLTPIPLCFFHIDGVMSKTPKSSLFHVLEKRLPIPCNPSIDVHIFDGFFLLHLLVDLPLTFGKIAYHLMSKICRMNAKRVDLVFDQVIAPSIKDIERDRRSDCDRNDTVFISGLNQKRPSDSLRALRNDSFKKEIVIFFIDFFYDDSFSSVIGEKTVRVTLESKCFIFTAAGGRVLRELDERLSNVQEEADTKMILHLSTITGPANVTIRTSDTDVLAVALWNIDKIKDGVHVFLEVGLLSKNTLRYVDVTSLSINLGSSLCKALPGFHAFTGCDNTPSFAFKGKIRPFTLLEKYASAQNAFSKLGSVKMLSDSIIDEFEKFVCQMYGTTGVECVDEGRFLSFIKVYKPKDKMPMAKGDCTPSSLDDMLVDVSDETSDDEPQYKSEWESDSDNSADEN</sequence>
<comment type="caution">
    <text evidence="2">The sequence shown here is derived from an EMBL/GenBank/DDBJ whole genome shotgun (WGS) entry which is preliminary data.</text>
</comment>
<feature type="region of interest" description="Disordered" evidence="1">
    <location>
        <begin position="420"/>
        <end position="464"/>
    </location>
</feature>
<dbReference type="Proteomes" id="UP000076858">
    <property type="component" value="Unassembled WGS sequence"/>
</dbReference>
<evidence type="ECO:0000313" key="2">
    <source>
        <dbReference type="EMBL" id="KZS10512.1"/>
    </source>
</evidence>
<dbReference type="AlphaFoldDB" id="A0A164TJL0"/>
<reference evidence="2 3" key="1">
    <citation type="submission" date="2016-03" db="EMBL/GenBank/DDBJ databases">
        <title>EvidentialGene: Evidence-directed Construction of Genes on Genomes.</title>
        <authorList>
            <person name="Gilbert D.G."/>
            <person name="Choi J.-H."/>
            <person name="Mockaitis K."/>
            <person name="Colbourne J."/>
            <person name="Pfrender M."/>
        </authorList>
    </citation>
    <scope>NUCLEOTIDE SEQUENCE [LARGE SCALE GENOMIC DNA]</scope>
    <source>
        <strain evidence="2 3">Xinb3</strain>
        <tissue evidence="2">Complete organism</tissue>
    </source>
</reference>
<dbReference type="EMBL" id="LRGB01001784">
    <property type="protein sequence ID" value="KZS10512.1"/>
    <property type="molecule type" value="Genomic_DNA"/>
</dbReference>
<organism evidence="2 3">
    <name type="scientific">Daphnia magna</name>
    <dbReference type="NCBI Taxonomy" id="35525"/>
    <lineage>
        <taxon>Eukaryota</taxon>
        <taxon>Metazoa</taxon>
        <taxon>Ecdysozoa</taxon>
        <taxon>Arthropoda</taxon>
        <taxon>Crustacea</taxon>
        <taxon>Branchiopoda</taxon>
        <taxon>Diplostraca</taxon>
        <taxon>Cladocera</taxon>
        <taxon>Anomopoda</taxon>
        <taxon>Daphniidae</taxon>
        <taxon>Daphnia</taxon>
    </lineage>
</organism>